<dbReference type="EMBL" id="FLRJ01000716">
    <property type="protein sequence ID" value="SBT74469.1"/>
    <property type="molecule type" value="Genomic_DNA"/>
</dbReference>
<sequence length="337" mass="39903">MTGSGASRRDQGFSKRTLFSSLFLKFLYSDNNVIDKLKKKIISYKKGDKYEDIISIIENEFNQIHEEFKGAFEEDHELCCRNINYYIDLLNAIIRSTNTFSKDIQDNIIDKVEEQWKRILQIKSIDKCTKDIDLDSIRKRCILKHIHDLKLDKLFIKTFSEQYTQYLREKWDTIIKYINGNVDLYIKIENDFMGIIENYNNFFHSADNICDVDLNKLSSHDITISTDWNSLMNSISLKKFTTEHHEKSCYNKSYIEMLKLRTSNIQSMNNFLSIAISLLGFSLILIFLYRFTPLGSMIRRHTKKNVEVHENMRDEIPELYENYENEGPYITYNSASH</sequence>
<keyword evidence="1" id="KW-0472">Membrane</keyword>
<evidence type="ECO:0000313" key="2">
    <source>
        <dbReference type="EMBL" id="SBT74469.1"/>
    </source>
</evidence>
<reference evidence="2 3" key="1">
    <citation type="submission" date="2016-06" db="EMBL/GenBank/DDBJ databases">
        <authorList>
            <consortium name="Pathogen Informatics"/>
        </authorList>
    </citation>
    <scope>NUCLEOTIDE SEQUENCE [LARGE SCALE GENOMIC DNA]</scope>
</reference>
<evidence type="ECO:0008006" key="4">
    <source>
        <dbReference type="Google" id="ProtNLM"/>
    </source>
</evidence>
<dbReference type="VEuPathDB" id="PlasmoDB:PocGH01_00098200"/>
<protein>
    <recommendedName>
        <fullName evidence="4">PIR protein</fullName>
    </recommendedName>
</protein>
<keyword evidence="1" id="KW-0812">Transmembrane</keyword>
<dbReference type="AlphaFoldDB" id="A0A1C3KKQ8"/>
<dbReference type="Proteomes" id="UP000243200">
    <property type="component" value="Unassembled WGS sequence"/>
</dbReference>
<evidence type="ECO:0000256" key="1">
    <source>
        <dbReference type="SAM" id="Phobius"/>
    </source>
</evidence>
<feature type="transmembrane region" description="Helical" evidence="1">
    <location>
        <begin position="271"/>
        <end position="291"/>
    </location>
</feature>
<dbReference type="VEuPathDB" id="PlasmoDB:POWCR01_000220100"/>
<evidence type="ECO:0000313" key="3">
    <source>
        <dbReference type="Proteomes" id="UP000243200"/>
    </source>
</evidence>
<gene>
    <name evidence="2" type="primary">PowCR01_000220100</name>
    <name evidence="2" type="ORF">POWCR01_000220100</name>
</gene>
<name>A0A1C3KKQ8_PLAOA</name>
<proteinExistence type="predicted"/>
<organism evidence="2 3">
    <name type="scientific">Plasmodium ovale</name>
    <name type="common">malaria parasite P. ovale</name>
    <dbReference type="NCBI Taxonomy" id="36330"/>
    <lineage>
        <taxon>Eukaryota</taxon>
        <taxon>Sar</taxon>
        <taxon>Alveolata</taxon>
        <taxon>Apicomplexa</taxon>
        <taxon>Aconoidasida</taxon>
        <taxon>Haemosporida</taxon>
        <taxon>Plasmodiidae</taxon>
        <taxon>Plasmodium</taxon>
        <taxon>Plasmodium (Plasmodium)</taxon>
    </lineage>
</organism>
<keyword evidence="1" id="KW-1133">Transmembrane helix</keyword>
<accession>A0A1C3KKQ8</accession>